<evidence type="ECO:0000256" key="1">
    <source>
        <dbReference type="ARBA" id="ARBA00022614"/>
    </source>
</evidence>
<dbReference type="Pfam" id="PF13920">
    <property type="entry name" value="zf-C3HC4_3"/>
    <property type="match status" value="1"/>
</dbReference>
<name>A0ABN8NP29_9CNID</name>
<dbReference type="Gene3D" id="3.80.10.10">
    <property type="entry name" value="Ribonuclease Inhibitor"/>
    <property type="match status" value="1"/>
</dbReference>
<dbReference type="PROSITE" id="PS51450">
    <property type="entry name" value="LRR"/>
    <property type="match status" value="2"/>
</dbReference>
<keyword evidence="4" id="KW-0862">Zinc</keyword>
<keyword evidence="1" id="KW-0433">Leucine-rich repeat</keyword>
<dbReference type="EMBL" id="CALNXK010000027">
    <property type="protein sequence ID" value="CAH3114641.1"/>
    <property type="molecule type" value="Genomic_DNA"/>
</dbReference>
<evidence type="ECO:0000256" key="7">
    <source>
        <dbReference type="SAM" id="MobiDB-lite"/>
    </source>
</evidence>
<dbReference type="InterPro" id="IPR032675">
    <property type="entry name" value="LRR_dom_sf"/>
</dbReference>
<dbReference type="Pfam" id="PF00536">
    <property type="entry name" value="SAM_1"/>
    <property type="match status" value="1"/>
</dbReference>
<gene>
    <name evidence="10" type="ORF">PLOB_00023018</name>
</gene>
<proteinExistence type="predicted"/>
<feature type="compositionally biased region" description="Pro residues" evidence="7">
    <location>
        <begin position="642"/>
        <end position="655"/>
    </location>
</feature>
<dbReference type="PANTHER" id="PTHR48051:SF47">
    <property type="entry name" value="LEUCINE RICH REPEAT AND STERILE ALPHA MOTIF CONTAINING 1"/>
    <property type="match status" value="1"/>
</dbReference>
<feature type="region of interest" description="Disordered" evidence="7">
    <location>
        <begin position="634"/>
        <end position="658"/>
    </location>
</feature>
<dbReference type="InterPro" id="IPR055414">
    <property type="entry name" value="LRR_R13L4/SHOC2-like"/>
</dbReference>
<protein>
    <recommendedName>
        <fullName evidence="12">E3 ubiquitin-protein ligase LRSAM1</fullName>
    </recommendedName>
</protein>
<dbReference type="PROSITE" id="PS50105">
    <property type="entry name" value="SAM_DOMAIN"/>
    <property type="match status" value="1"/>
</dbReference>
<evidence type="ECO:0008006" key="12">
    <source>
        <dbReference type="Google" id="ProtNLM"/>
    </source>
</evidence>
<dbReference type="InterPro" id="IPR001841">
    <property type="entry name" value="Znf_RING"/>
</dbReference>
<evidence type="ECO:0000259" key="8">
    <source>
        <dbReference type="PROSITE" id="PS50089"/>
    </source>
</evidence>
<evidence type="ECO:0000256" key="4">
    <source>
        <dbReference type="ARBA" id="ARBA00022833"/>
    </source>
</evidence>
<keyword evidence="3 5" id="KW-0479">Metal-binding</keyword>
<dbReference type="InterPro" id="IPR003591">
    <property type="entry name" value="Leu-rich_rpt_typical-subtyp"/>
</dbReference>
<organism evidence="10 11">
    <name type="scientific">Porites lobata</name>
    <dbReference type="NCBI Taxonomy" id="104759"/>
    <lineage>
        <taxon>Eukaryota</taxon>
        <taxon>Metazoa</taxon>
        <taxon>Cnidaria</taxon>
        <taxon>Anthozoa</taxon>
        <taxon>Hexacorallia</taxon>
        <taxon>Scleractinia</taxon>
        <taxon>Fungiina</taxon>
        <taxon>Poritidae</taxon>
        <taxon>Porites</taxon>
    </lineage>
</organism>
<dbReference type="SMART" id="SM00364">
    <property type="entry name" value="LRR_BAC"/>
    <property type="match status" value="3"/>
</dbReference>
<dbReference type="SMART" id="SM00184">
    <property type="entry name" value="RING"/>
    <property type="match status" value="1"/>
</dbReference>
<comment type="caution">
    <text evidence="10">The sequence shown here is derived from an EMBL/GenBank/DDBJ whole genome shotgun (WGS) entry which is preliminary data.</text>
</comment>
<dbReference type="SMART" id="SM00369">
    <property type="entry name" value="LRR_TYP"/>
    <property type="match status" value="3"/>
</dbReference>
<evidence type="ECO:0000313" key="10">
    <source>
        <dbReference type="EMBL" id="CAH3114641.1"/>
    </source>
</evidence>
<keyword evidence="2" id="KW-0677">Repeat</keyword>
<keyword evidence="3 5" id="KW-0863">Zinc-finger</keyword>
<dbReference type="SUPFAM" id="SSF57850">
    <property type="entry name" value="RING/U-box"/>
    <property type="match status" value="1"/>
</dbReference>
<sequence>MPLFKQRKVGKDEAKKRVERCLVVARDSPDPAFDVSKCGATEVPKGVYSLCRVLQKEALLLYDNALTNLKGGGDLKDLSSLRVLDLHDNFLATLPADIDQLKSLQVLNVQNNKLRALPASVGNLAALQSLNLQGNELRSLPAEIGNLKSLRTLNISENSNLPGVPPTLAHVRTLETIILDTDKISFPPKDVSSEGTASIMKYLCKVAGIEYVPPSKHLLPVLDPVRNGSSPTKMWGPVPVDELVANTLSQHEQEKEKRRQQMIELQRQMQEAEKDQQALAAAASKQHNELMDKIRTAEAELDDRTLWQQQQQEHERQKMVSAMAAGEQLTNDTVAMILQVNERAQKAEMILDELEQERMRTEQLIKVTQEEAEKLRKEEVLASMARLLESQENQGRLIREYERTRDIAANQAMNESLEADSRMLGILNEQYDDRDVLISEISKQERAQMEAIQALQLQTDAKHRRITSQISMLQDELSRLTLTELDKREERQDVERTVLESKREALTGLLVQLVGEQQKREDELMKRLVEMEHKREADIEDYWLIQYQRLLESKPQTLLEKQCDSNIYDILAEAEAQDYAAHFARHRVTWEMLKTMTDSELKELGIHELGVRKAILSVVQERLRFDVKAKEKEREIETPAEAPVPSPAPPAPIPTQPTATAPVIEHQDMTTECVVCMDRRADVVLLNCGHVCCCFNCSTSLSNCPMCRNPVVQRVRIFLS</sequence>
<dbReference type="Proteomes" id="UP001159405">
    <property type="component" value="Unassembled WGS sequence"/>
</dbReference>
<keyword evidence="6" id="KW-0175">Coiled coil</keyword>
<reference evidence="10 11" key="1">
    <citation type="submission" date="2022-05" db="EMBL/GenBank/DDBJ databases">
        <authorList>
            <consortium name="Genoscope - CEA"/>
            <person name="William W."/>
        </authorList>
    </citation>
    <scope>NUCLEOTIDE SEQUENCE [LARGE SCALE GENOMIC DNA]</scope>
</reference>
<keyword evidence="11" id="KW-1185">Reference proteome</keyword>
<dbReference type="Gene3D" id="1.10.150.50">
    <property type="entry name" value="Transcription Factor, Ets-1"/>
    <property type="match status" value="1"/>
</dbReference>
<evidence type="ECO:0000256" key="6">
    <source>
        <dbReference type="SAM" id="Coils"/>
    </source>
</evidence>
<dbReference type="InterPro" id="IPR001660">
    <property type="entry name" value="SAM"/>
</dbReference>
<evidence type="ECO:0000313" key="11">
    <source>
        <dbReference type="Proteomes" id="UP001159405"/>
    </source>
</evidence>
<dbReference type="Pfam" id="PF23598">
    <property type="entry name" value="LRR_14"/>
    <property type="match status" value="1"/>
</dbReference>
<feature type="domain" description="SAM" evidence="9">
    <location>
        <begin position="562"/>
        <end position="625"/>
    </location>
</feature>
<evidence type="ECO:0000256" key="2">
    <source>
        <dbReference type="ARBA" id="ARBA00022737"/>
    </source>
</evidence>
<dbReference type="SMART" id="SM00454">
    <property type="entry name" value="SAM"/>
    <property type="match status" value="1"/>
</dbReference>
<evidence type="ECO:0000259" key="9">
    <source>
        <dbReference type="PROSITE" id="PS50105"/>
    </source>
</evidence>
<dbReference type="PANTHER" id="PTHR48051">
    <property type="match status" value="1"/>
</dbReference>
<dbReference type="CDD" id="cd16515">
    <property type="entry name" value="RING-HC_LRSAM1"/>
    <property type="match status" value="1"/>
</dbReference>
<evidence type="ECO:0000256" key="3">
    <source>
        <dbReference type="ARBA" id="ARBA00022771"/>
    </source>
</evidence>
<dbReference type="InterPro" id="IPR001611">
    <property type="entry name" value="Leu-rich_rpt"/>
</dbReference>
<feature type="domain" description="RING-type" evidence="8">
    <location>
        <begin position="673"/>
        <end position="708"/>
    </location>
</feature>
<dbReference type="SUPFAM" id="SSF52058">
    <property type="entry name" value="L domain-like"/>
    <property type="match status" value="1"/>
</dbReference>
<feature type="coiled-coil region" evidence="6">
    <location>
        <begin position="248"/>
        <end position="300"/>
    </location>
</feature>
<dbReference type="Gene3D" id="3.30.40.10">
    <property type="entry name" value="Zinc/RING finger domain, C3HC4 (zinc finger)"/>
    <property type="match status" value="1"/>
</dbReference>
<feature type="coiled-coil region" evidence="6">
    <location>
        <begin position="337"/>
        <end position="378"/>
    </location>
</feature>
<evidence type="ECO:0000256" key="5">
    <source>
        <dbReference type="PROSITE-ProRule" id="PRU00175"/>
    </source>
</evidence>
<dbReference type="SUPFAM" id="SSF47769">
    <property type="entry name" value="SAM/Pointed domain"/>
    <property type="match status" value="1"/>
</dbReference>
<dbReference type="InterPro" id="IPR013761">
    <property type="entry name" value="SAM/pointed_sf"/>
</dbReference>
<dbReference type="PROSITE" id="PS50089">
    <property type="entry name" value="ZF_RING_2"/>
    <property type="match status" value="1"/>
</dbReference>
<accession>A0ABN8NP29</accession>
<dbReference type="InterPro" id="IPR013083">
    <property type="entry name" value="Znf_RING/FYVE/PHD"/>
</dbReference>
<dbReference type="InterPro" id="IPR050216">
    <property type="entry name" value="LRR_domain-containing"/>
</dbReference>